<proteinExistence type="inferred from homology"/>
<comment type="similarity">
    <text evidence="1">Belongs to the TfdA dioxygenase family.</text>
</comment>
<dbReference type="RefSeq" id="WP_275227063.1">
    <property type="nucleotide sequence ID" value="NZ_JARESE010000012.1"/>
</dbReference>
<dbReference type="PANTHER" id="PTHR30468">
    <property type="entry name" value="ALPHA-KETOGLUTARATE-DEPENDENT SULFONATE DIOXYGENASE"/>
    <property type="match status" value="1"/>
</dbReference>
<evidence type="ECO:0000256" key="4">
    <source>
        <dbReference type="ARBA" id="ARBA00023002"/>
    </source>
</evidence>
<dbReference type="Pfam" id="PF02668">
    <property type="entry name" value="TauD"/>
    <property type="match status" value="1"/>
</dbReference>
<dbReference type="GO" id="GO:0051213">
    <property type="term" value="F:dioxygenase activity"/>
    <property type="evidence" value="ECO:0007669"/>
    <property type="project" value="UniProtKB-KW"/>
</dbReference>
<gene>
    <name evidence="7" type="ORF">PYV00_04480</name>
</gene>
<keyword evidence="8" id="KW-1185">Reference proteome</keyword>
<organism evidence="7 8">
    <name type="scientific">Novosphingobium album</name>
    <name type="common">ex Liu et al. 2023</name>
    <dbReference type="NCBI Taxonomy" id="3031130"/>
    <lineage>
        <taxon>Bacteria</taxon>
        <taxon>Pseudomonadati</taxon>
        <taxon>Pseudomonadota</taxon>
        <taxon>Alphaproteobacteria</taxon>
        <taxon>Sphingomonadales</taxon>
        <taxon>Sphingomonadaceae</taxon>
        <taxon>Novosphingobium</taxon>
    </lineage>
</organism>
<evidence type="ECO:0000313" key="7">
    <source>
        <dbReference type="EMBL" id="MDE8650975.1"/>
    </source>
</evidence>
<keyword evidence="3 7" id="KW-0223">Dioxygenase</keyword>
<dbReference type="EMBL" id="JARESE010000012">
    <property type="protein sequence ID" value="MDE8650975.1"/>
    <property type="molecule type" value="Genomic_DNA"/>
</dbReference>
<evidence type="ECO:0000256" key="3">
    <source>
        <dbReference type="ARBA" id="ARBA00022964"/>
    </source>
</evidence>
<dbReference type="InterPro" id="IPR042098">
    <property type="entry name" value="TauD-like_sf"/>
</dbReference>
<dbReference type="PANTHER" id="PTHR30468:SF1">
    <property type="entry name" value="ALPHA-KETOGLUTARATE-DEPENDENT SULFONATE DIOXYGENASE"/>
    <property type="match status" value="1"/>
</dbReference>
<reference evidence="7 8" key="1">
    <citation type="submission" date="2023-03" db="EMBL/GenBank/DDBJ databases">
        <title>NovoSphingobium album sp. nov. isolated from polycyclic aromatic hydrocarbons- and heavy-metal polluted soil.</title>
        <authorList>
            <person name="Liu Z."/>
            <person name="Wang K."/>
        </authorList>
    </citation>
    <scope>NUCLEOTIDE SEQUENCE [LARGE SCALE GENOMIC DNA]</scope>
    <source>
        <strain evidence="7 8">H3SJ31-1</strain>
    </source>
</reference>
<comment type="caution">
    <text evidence="7">The sequence shown here is derived from an EMBL/GenBank/DDBJ whole genome shotgun (WGS) entry which is preliminary data.</text>
</comment>
<accession>A0ABT5WLQ8</accession>
<dbReference type="SUPFAM" id="SSF51197">
    <property type="entry name" value="Clavaminate synthase-like"/>
    <property type="match status" value="1"/>
</dbReference>
<sequence length="280" mass="31845">MRFTTVDLTPRIGTEVKADLAALLDGSIAQELRAVLEQRGVLLFRGVDMTDEQQLQFARTLGKPRNEHGTDITKVSSDKTKSPIFAEYTEGTYFFHFDDTYMEYPALASVLRCRAVAPEGGQTEFANTYAIYDDFSPEEQAWLDTLEAEHSQECIQRKAFPNPTEWQLSLWGEGKIPPTIHPLVWLHRTGRKSLLLGETMKRIVGLPEDESIALVRRLMALSDQRKYIYRHEWQVGDILIWDNTGTVHRVVPFDLDCGRELQRVKLAGEEPVRAVSPVPA</sequence>
<dbReference type="Proteomes" id="UP001216253">
    <property type="component" value="Unassembled WGS sequence"/>
</dbReference>
<protein>
    <submittedName>
        <fullName evidence="7">TauD/TfdA family dioxygenase</fullName>
    </submittedName>
</protein>
<evidence type="ECO:0000256" key="1">
    <source>
        <dbReference type="ARBA" id="ARBA00005896"/>
    </source>
</evidence>
<evidence type="ECO:0000259" key="6">
    <source>
        <dbReference type="Pfam" id="PF02668"/>
    </source>
</evidence>
<evidence type="ECO:0000313" key="8">
    <source>
        <dbReference type="Proteomes" id="UP001216253"/>
    </source>
</evidence>
<evidence type="ECO:0000256" key="2">
    <source>
        <dbReference type="ARBA" id="ARBA00022723"/>
    </source>
</evidence>
<dbReference type="Gene3D" id="3.60.130.10">
    <property type="entry name" value="Clavaminate synthase-like"/>
    <property type="match status" value="1"/>
</dbReference>
<keyword evidence="5" id="KW-0408">Iron</keyword>
<dbReference type="InterPro" id="IPR003819">
    <property type="entry name" value="TauD/TfdA-like"/>
</dbReference>
<evidence type="ECO:0000256" key="5">
    <source>
        <dbReference type="ARBA" id="ARBA00023004"/>
    </source>
</evidence>
<feature type="domain" description="TauD/TfdA-like" evidence="6">
    <location>
        <begin position="7"/>
        <end position="264"/>
    </location>
</feature>
<keyword evidence="2" id="KW-0479">Metal-binding</keyword>
<name>A0ABT5WLQ8_9SPHN</name>
<keyword evidence="4" id="KW-0560">Oxidoreductase</keyword>
<dbReference type="InterPro" id="IPR051323">
    <property type="entry name" value="AtsK-like"/>
</dbReference>